<protein>
    <recommendedName>
        <fullName evidence="3">Gamma-secretase subunit PEN-2</fullName>
    </recommendedName>
</protein>
<sequence length="101" mass="11947">MDIERLKNDAKLVLCRKYYYAGFAFLPFLWTINAVWFFREAFHKPEFDEQPQIKQYVVRSGIGAFLWMMIFIGWTCVFQSNRAAWGELGDQLSFVIPRGIP</sequence>
<dbReference type="EMBL" id="LRGB01000872">
    <property type="protein sequence ID" value="KZS15380.1"/>
    <property type="molecule type" value="Genomic_DNA"/>
</dbReference>
<dbReference type="AlphaFoldDB" id="A0A0P5JXM2"/>
<keyword evidence="4" id="KW-0812">Transmembrane</keyword>
<reference evidence="8 9" key="1">
    <citation type="submission" date="2016-03" db="EMBL/GenBank/DDBJ databases">
        <title>EvidentialGene: Evidence-directed Construction of Genes on Genomes.</title>
        <authorList>
            <person name="Gilbert D.G."/>
            <person name="Choi J.-H."/>
            <person name="Mockaitis K."/>
            <person name="Colbourne J."/>
            <person name="Pfrender M."/>
        </authorList>
    </citation>
    <scope>NUCLEOTIDE SEQUENCE [LARGE SCALE GENOMIC DNA]</scope>
    <source>
        <strain evidence="8 9">Xinb3</strain>
        <tissue evidence="8">Complete organism</tissue>
    </source>
</reference>
<evidence type="ECO:0000256" key="4">
    <source>
        <dbReference type="ARBA" id="ARBA00022692"/>
    </source>
</evidence>
<dbReference type="PANTHER" id="PTHR16318:SF0">
    <property type="entry name" value="GAMMA-SECRETASE SUBUNIT PEN-2"/>
    <property type="match status" value="1"/>
</dbReference>
<dbReference type="GO" id="GO:0070765">
    <property type="term" value="C:gamma-secretase complex"/>
    <property type="evidence" value="ECO:0007669"/>
    <property type="project" value="TreeGrafter"/>
</dbReference>
<dbReference type="Proteomes" id="UP000076858">
    <property type="component" value="Unassembled WGS sequence"/>
</dbReference>
<proteinExistence type="inferred from homology"/>
<evidence type="ECO:0000256" key="1">
    <source>
        <dbReference type="ARBA" id="ARBA00004141"/>
    </source>
</evidence>
<keyword evidence="6" id="KW-1133">Transmembrane helix</keyword>
<evidence type="ECO:0000256" key="3">
    <source>
        <dbReference type="ARBA" id="ARBA00018306"/>
    </source>
</evidence>
<comment type="subcellular location">
    <subcellularLocation>
        <location evidence="1">Membrane</location>
        <topology evidence="1">Multi-pass membrane protein</topology>
    </subcellularLocation>
</comment>
<evidence type="ECO:0000256" key="6">
    <source>
        <dbReference type="ARBA" id="ARBA00022989"/>
    </source>
</evidence>
<dbReference type="STRING" id="35525.A0A0P5JXM2"/>
<comment type="similarity">
    <text evidence="2">Belongs to the PEN-2 family.</text>
</comment>
<accession>A0A0P5JXM2</accession>
<keyword evidence="5" id="KW-0914">Notch signaling pathway</keyword>
<dbReference type="GO" id="GO:0007220">
    <property type="term" value="P:Notch receptor processing"/>
    <property type="evidence" value="ECO:0007669"/>
    <property type="project" value="TreeGrafter"/>
</dbReference>
<dbReference type="OrthoDB" id="524898at2759"/>
<gene>
    <name evidence="8" type="ORF">APZ42_019025</name>
</gene>
<evidence type="ECO:0000313" key="9">
    <source>
        <dbReference type="Proteomes" id="UP000076858"/>
    </source>
</evidence>
<dbReference type="PANTHER" id="PTHR16318">
    <property type="entry name" value="GAMMA-SECRETASE SUBUNIT PEN-2"/>
    <property type="match status" value="1"/>
</dbReference>
<evidence type="ECO:0000256" key="7">
    <source>
        <dbReference type="ARBA" id="ARBA00023136"/>
    </source>
</evidence>
<comment type="caution">
    <text evidence="8">The sequence shown here is derived from an EMBL/GenBank/DDBJ whole genome shotgun (WGS) entry which is preliminary data.</text>
</comment>
<keyword evidence="7" id="KW-0472">Membrane</keyword>
<evidence type="ECO:0000313" key="8">
    <source>
        <dbReference type="EMBL" id="KZS15380.1"/>
    </source>
</evidence>
<name>A0A0P5JXM2_9CRUS</name>
<keyword evidence="9" id="KW-1185">Reference proteome</keyword>
<evidence type="ECO:0000256" key="5">
    <source>
        <dbReference type="ARBA" id="ARBA00022976"/>
    </source>
</evidence>
<dbReference type="InterPro" id="IPR019379">
    <property type="entry name" value="Gamma_Secretase_Asp_P_PEN2"/>
</dbReference>
<organism evidence="8 9">
    <name type="scientific">Daphnia magna</name>
    <dbReference type="NCBI Taxonomy" id="35525"/>
    <lineage>
        <taxon>Eukaryota</taxon>
        <taxon>Metazoa</taxon>
        <taxon>Ecdysozoa</taxon>
        <taxon>Arthropoda</taxon>
        <taxon>Crustacea</taxon>
        <taxon>Branchiopoda</taxon>
        <taxon>Diplostraca</taxon>
        <taxon>Cladocera</taxon>
        <taxon>Anomopoda</taxon>
        <taxon>Daphniidae</taxon>
        <taxon>Daphnia</taxon>
    </lineage>
</organism>
<evidence type="ECO:0000256" key="2">
    <source>
        <dbReference type="ARBA" id="ARBA00009607"/>
    </source>
</evidence>
<dbReference type="Pfam" id="PF10251">
    <property type="entry name" value="PEN-2"/>
    <property type="match status" value="1"/>
</dbReference>
<dbReference type="GO" id="GO:0007219">
    <property type="term" value="P:Notch signaling pathway"/>
    <property type="evidence" value="ECO:0007669"/>
    <property type="project" value="UniProtKB-KW"/>
</dbReference>